<dbReference type="GO" id="GO:0005975">
    <property type="term" value="P:carbohydrate metabolic process"/>
    <property type="evidence" value="ECO:0007669"/>
    <property type="project" value="InterPro"/>
</dbReference>
<dbReference type="PATRIC" id="fig|1280954.3.peg.767"/>
<gene>
    <name evidence="3" type="ORF">HPO_03769</name>
</gene>
<keyword evidence="4" id="KW-1185">Reference proteome</keyword>
<reference evidence="3 4" key="1">
    <citation type="journal article" date="2014" name="Antonie Van Leeuwenhoek">
        <title>Hyphomonas beringensis sp. nov. and Hyphomonas chukchiensis sp. nov., isolated from surface seawater of the Bering Sea and Chukchi Sea.</title>
        <authorList>
            <person name="Li C."/>
            <person name="Lai Q."/>
            <person name="Li G."/>
            <person name="Dong C."/>
            <person name="Wang J."/>
            <person name="Liao Y."/>
            <person name="Shao Z."/>
        </authorList>
    </citation>
    <scope>NUCLEOTIDE SEQUENCE [LARGE SCALE GENOMIC DNA]</scope>
    <source>
        <strain evidence="3 4">PS728</strain>
    </source>
</reference>
<dbReference type="AlphaFoldDB" id="A0A062VP41"/>
<dbReference type="EMBL" id="ARYM01000003">
    <property type="protein sequence ID" value="KCZ99979.1"/>
    <property type="molecule type" value="Genomic_DNA"/>
</dbReference>
<dbReference type="PANTHER" id="PTHR31616:SF0">
    <property type="entry name" value="GLUCAN 1,4-ALPHA-GLUCOSIDASE"/>
    <property type="match status" value="1"/>
</dbReference>
<sequence>MIGDCETAALVARSGSIDWLCWPRFDSSACFAALLGAPQHGRWKLSPAAKVVETRRRYAGETLILETRFECAEGAVILTDFMPVRRQHEISEIVRIVTGVRGSVPMRMELDIRFDYGRIRPWMTWEKGRMRAVAGPHAVFLALPDKLERAEEVERLEFTVSAGESVPFTLSYEASHLPAPRACDPEGALRDTHQFWSGWAEKCRYEGPWREAVMRSLITVKALTYRPTGGIVAAPTTSLPEKFGEERNWDYRYCWLRDASFCLLSLINAGYREEAEDWCNWLLRAIACDPAGVQPLYGLGGEQRISEQTLDWLPGYAGSRPVRIGNAAYDQLQIDVFGNILDAVYQARLAGLSLHADWTRLIPQLLDHLDEVWTQPDEGIWEVRGPPQHFVHAKMMAWVAYDRAILLAEAFDQPGPVAHWRDQRSLIRAEIMQRGFDRERGVFVQAYGRPSLDAALLLMPLMGFLSADDPRMVATAEAIERELSRADLVHRYDTDEASDGLSSEEGAFLACSFWLADNKLKQGKREAAESLFRRLLSLRNDVGLLAEQYDSERGAMTGNFPQAFSHFAMIDTALRLSGHEEC</sequence>
<proteinExistence type="predicted"/>
<feature type="domain" description="Trehalase-like N-terminal" evidence="2">
    <location>
        <begin position="1"/>
        <end position="142"/>
    </location>
</feature>
<evidence type="ECO:0000313" key="4">
    <source>
        <dbReference type="Proteomes" id="UP000027100"/>
    </source>
</evidence>
<dbReference type="Proteomes" id="UP000027100">
    <property type="component" value="Unassembled WGS sequence"/>
</dbReference>
<dbReference type="Pfam" id="PF00723">
    <property type="entry name" value="Glyco_hydro_15"/>
    <property type="match status" value="1"/>
</dbReference>
<protein>
    <submittedName>
        <fullName evidence="3">Glycoside hydrolase 15-related protein</fullName>
    </submittedName>
</protein>
<evidence type="ECO:0000259" key="2">
    <source>
        <dbReference type="Pfam" id="PF19291"/>
    </source>
</evidence>
<name>A0A062VP41_9PROT</name>
<dbReference type="Pfam" id="PF19291">
    <property type="entry name" value="TREH_N"/>
    <property type="match status" value="1"/>
</dbReference>
<dbReference type="InterPro" id="IPR008928">
    <property type="entry name" value="6-hairpin_glycosidase_sf"/>
</dbReference>
<dbReference type="eggNOG" id="COG3387">
    <property type="taxonomic scope" value="Bacteria"/>
</dbReference>
<evidence type="ECO:0000313" key="3">
    <source>
        <dbReference type="EMBL" id="KCZ99979.1"/>
    </source>
</evidence>
<organism evidence="3 4">
    <name type="scientific">Hyphomonas polymorpha PS728</name>
    <dbReference type="NCBI Taxonomy" id="1280954"/>
    <lineage>
        <taxon>Bacteria</taxon>
        <taxon>Pseudomonadati</taxon>
        <taxon>Pseudomonadota</taxon>
        <taxon>Alphaproteobacteria</taxon>
        <taxon>Hyphomonadales</taxon>
        <taxon>Hyphomonadaceae</taxon>
        <taxon>Hyphomonas</taxon>
    </lineage>
</organism>
<keyword evidence="3" id="KW-0378">Hydrolase</keyword>
<dbReference type="SUPFAM" id="SSF48208">
    <property type="entry name" value="Six-hairpin glycosidases"/>
    <property type="match status" value="1"/>
</dbReference>
<evidence type="ECO:0000259" key="1">
    <source>
        <dbReference type="Pfam" id="PF00723"/>
    </source>
</evidence>
<dbReference type="InterPro" id="IPR011613">
    <property type="entry name" value="GH15-like"/>
</dbReference>
<dbReference type="STRING" id="1280954.HPO_03769"/>
<dbReference type="InterPro" id="IPR045582">
    <property type="entry name" value="Trehalase-like_N"/>
</dbReference>
<dbReference type="InterPro" id="IPR012341">
    <property type="entry name" value="6hp_glycosidase-like_sf"/>
</dbReference>
<dbReference type="Gene3D" id="1.50.10.10">
    <property type="match status" value="1"/>
</dbReference>
<dbReference type="PANTHER" id="PTHR31616">
    <property type="entry name" value="TREHALASE"/>
    <property type="match status" value="1"/>
</dbReference>
<feature type="domain" description="GH15-like" evidence="1">
    <location>
        <begin position="210"/>
        <end position="573"/>
    </location>
</feature>
<comment type="caution">
    <text evidence="3">The sequence shown here is derived from an EMBL/GenBank/DDBJ whole genome shotgun (WGS) entry which is preliminary data.</text>
</comment>
<accession>A0A062VP41</accession>
<dbReference type="GO" id="GO:0004553">
    <property type="term" value="F:hydrolase activity, hydrolyzing O-glycosyl compounds"/>
    <property type="evidence" value="ECO:0007669"/>
    <property type="project" value="TreeGrafter"/>
</dbReference>